<sequence length="304" mass="35680">MTIENPEFRELEKQANVFIETARIFAKSNKMEESIKNYQMALKIFEKIGYSFQVRKIKWEIEKLKAAPVSPKDNSELIRKDAAEKIKAIASRKRVSGIQNNSFAPKNGPSISNRSSVSSEKIEKLKQFEAAKKERENKLNEANSLLDLAQKSVKNNKFEQAKENYLKAADKFEELGWGAQAATIRKEIDVLQEKADLLQTKIKFQEEKERKKQKEYEDRIKKDQEEQDMIRKEKEEEARRRNPQQQRKYELALFNIKKAEEEVAKGKFKKASNRFRYALDIFLELQSNPDEIEELKLKISKLKQ</sequence>
<gene>
    <name evidence="2" type="ORF">S01H4_16604</name>
</gene>
<dbReference type="SMART" id="SM00028">
    <property type="entry name" value="TPR"/>
    <property type="match status" value="2"/>
</dbReference>
<comment type="caution">
    <text evidence="2">The sequence shown here is derived from an EMBL/GenBank/DDBJ whole genome shotgun (WGS) entry which is preliminary data.</text>
</comment>
<dbReference type="EMBL" id="BART01007286">
    <property type="protein sequence ID" value="GAG55749.1"/>
    <property type="molecule type" value="Genomic_DNA"/>
</dbReference>
<proteinExistence type="predicted"/>
<accession>X0YI74</accession>
<feature type="compositionally biased region" description="Basic and acidic residues" evidence="1">
    <location>
        <begin position="208"/>
        <end position="240"/>
    </location>
</feature>
<evidence type="ECO:0008006" key="3">
    <source>
        <dbReference type="Google" id="ProtNLM"/>
    </source>
</evidence>
<dbReference type="AlphaFoldDB" id="X0YI74"/>
<organism evidence="2">
    <name type="scientific">marine sediment metagenome</name>
    <dbReference type="NCBI Taxonomy" id="412755"/>
    <lineage>
        <taxon>unclassified sequences</taxon>
        <taxon>metagenomes</taxon>
        <taxon>ecological metagenomes</taxon>
    </lineage>
</organism>
<dbReference type="InterPro" id="IPR011990">
    <property type="entry name" value="TPR-like_helical_dom_sf"/>
</dbReference>
<reference evidence="2" key="1">
    <citation type="journal article" date="2014" name="Front. Microbiol.">
        <title>High frequency of phylogenetically diverse reductive dehalogenase-homologous genes in deep subseafloor sedimentary metagenomes.</title>
        <authorList>
            <person name="Kawai M."/>
            <person name="Futagami T."/>
            <person name="Toyoda A."/>
            <person name="Takaki Y."/>
            <person name="Nishi S."/>
            <person name="Hori S."/>
            <person name="Arai W."/>
            <person name="Tsubouchi T."/>
            <person name="Morono Y."/>
            <person name="Uchiyama I."/>
            <person name="Ito T."/>
            <person name="Fujiyama A."/>
            <person name="Inagaki F."/>
            <person name="Takami H."/>
        </authorList>
    </citation>
    <scope>NUCLEOTIDE SEQUENCE</scope>
    <source>
        <strain evidence="2">Expedition CK06-06</strain>
    </source>
</reference>
<evidence type="ECO:0000256" key="1">
    <source>
        <dbReference type="SAM" id="MobiDB-lite"/>
    </source>
</evidence>
<dbReference type="InterPro" id="IPR019734">
    <property type="entry name" value="TPR_rpt"/>
</dbReference>
<name>X0YI74_9ZZZZ</name>
<evidence type="ECO:0000313" key="2">
    <source>
        <dbReference type="EMBL" id="GAG55749.1"/>
    </source>
</evidence>
<feature type="region of interest" description="Disordered" evidence="1">
    <location>
        <begin position="208"/>
        <end position="246"/>
    </location>
</feature>
<protein>
    <recommendedName>
        <fullName evidence="3">Tetratricopeptide repeat protein</fullName>
    </recommendedName>
</protein>
<dbReference type="SUPFAM" id="SSF48452">
    <property type="entry name" value="TPR-like"/>
    <property type="match status" value="1"/>
</dbReference>